<dbReference type="PROSITE" id="PS52048">
    <property type="entry name" value="UCH_DOMAIN"/>
    <property type="match status" value="1"/>
</dbReference>
<feature type="active site" description="Proton donor" evidence="6">
    <location>
        <position position="417"/>
    </location>
</feature>
<dbReference type="SUPFAM" id="SSF54001">
    <property type="entry name" value="Cysteine proteinases"/>
    <property type="match status" value="1"/>
</dbReference>
<dbReference type="EC" id="3.4.19.12" evidence="7"/>
<dbReference type="AlphaFoldDB" id="A0A0F8A3T9"/>
<feature type="site" description="Transition state stabilizer" evidence="6">
    <location>
        <position position="303"/>
    </location>
</feature>
<keyword evidence="2 6" id="KW-0645">Protease</keyword>
<feature type="site" description="Important for enzyme activity" evidence="6">
    <location>
        <position position="432"/>
    </location>
</feature>
<gene>
    <name evidence="10" type="ORF">HIM_08212</name>
</gene>
<evidence type="ECO:0000256" key="7">
    <source>
        <dbReference type="RuleBase" id="RU361215"/>
    </source>
</evidence>
<dbReference type="PANTHER" id="PTHR10589">
    <property type="entry name" value="UBIQUITIN CARBOXYL-TERMINAL HYDROLASE"/>
    <property type="match status" value="1"/>
</dbReference>
<dbReference type="GO" id="GO:0016579">
    <property type="term" value="P:protein deubiquitination"/>
    <property type="evidence" value="ECO:0007669"/>
    <property type="project" value="TreeGrafter"/>
</dbReference>
<sequence>MVRGTKAAGAGRKAAAKAPAAARAPAAAAKAAAKAPSPGVSLPPEQRELSNTIAERVVELLVGPYSGALTEIFSAKVIDQISGEVVKQVSGELVKQISSEVVSQLAGKLAGTTEADKSGPEEGTITVKTGAEKIEANTPASLPQNPQDSASAAGSKRPSPEADKEVPPAKKTKTMGAKTMGQEALRRNPKRAASETASNVPKEPSPLGEDLLKEALRPLTDEEIAAWGGWVEVESEPAFFDHIIRKLNVNDVTVKELMTLDEWGLGTLPQPVHGLIFLFQYAPQLNEEEDEDADDSLVWFANQTAANSCASVAILNIIMNADGIDLGDELRQFKESTKDLCSPLRGYQVGTNSFIRTAHNSFARRIDQLCADYSLAQEVAAAPTQRRNKAPAKGKGKPKAKATKKLDKKSYQLNGFHFIAYVPAGGFVWELDGMNAKPRKVGTAQPEDWLSIAAPRIQQRIDAYDKEVSFNLLALCRSSLPSYRSSIAESLSCMRWIKVQRESDGVFADLIAEEDRNLSMEDPASLHEFNLDPSEVAATLLSPFTMKKVQASREDVQSALIAYNQLVSSVKFSMAKYREEIATVAEEEECVRRRKMDYTPALHTWMTKLVEKGILEEMLSSSQ</sequence>
<dbReference type="InterPro" id="IPR038765">
    <property type="entry name" value="Papain-like_cys_pep_sf"/>
</dbReference>
<dbReference type="InterPro" id="IPR001578">
    <property type="entry name" value="Peptidase_C12_UCH"/>
</dbReference>
<evidence type="ECO:0000256" key="3">
    <source>
        <dbReference type="ARBA" id="ARBA00022786"/>
    </source>
</evidence>
<feature type="region of interest" description="Disordered" evidence="8">
    <location>
        <begin position="382"/>
        <end position="405"/>
    </location>
</feature>
<proteinExistence type="inferred from homology"/>
<feature type="region of interest" description="Disordered" evidence="8">
    <location>
        <begin position="136"/>
        <end position="209"/>
    </location>
</feature>
<feature type="compositionally biased region" description="Basic residues" evidence="8">
    <location>
        <begin position="386"/>
        <end position="403"/>
    </location>
</feature>
<dbReference type="Pfam" id="PF01088">
    <property type="entry name" value="Peptidase_C12"/>
    <property type="match status" value="1"/>
</dbReference>
<comment type="catalytic activity">
    <reaction evidence="1 6 7">
        <text>Thiol-dependent hydrolysis of ester, thioester, amide, peptide and isopeptide bonds formed by the C-terminal Gly of ubiquitin (a 76-residue protein attached to proteins as an intracellular targeting signal).</text>
        <dbReference type="EC" id="3.4.19.12"/>
    </reaction>
</comment>
<dbReference type="Proteomes" id="UP000054481">
    <property type="component" value="Unassembled WGS sequence"/>
</dbReference>
<dbReference type="GO" id="GO:0006511">
    <property type="term" value="P:ubiquitin-dependent protein catabolic process"/>
    <property type="evidence" value="ECO:0007669"/>
    <property type="project" value="UniProtKB-UniRule"/>
</dbReference>
<feature type="region of interest" description="Disordered" evidence="8">
    <location>
        <begin position="26"/>
        <end position="46"/>
    </location>
</feature>
<reference evidence="10 11" key="1">
    <citation type="journal article" date="2014" name="Genome Biol. Evol.">
        <title>Comparative genomics and transcriptomics analyses reveal divergent lifestyle features of nematode endoparasitic fungus Hirsutella minnesotensis.</title>
        <authorList>
            <person name="Lai Y."/>
            <person name="Liu K."/>
            <person name="Zhang X."/>
            <person name="Zhang X."/>
            <person name="Li K."/>
            <person name="Wang N."/>
            <person name="Shu C."/>
            <person name="Wu Y."/>
            <person name="Wang C."/>
            <person name="Bushley K.E."/>
            <person name="Xiang M."/>
            <person name="Liu X."/>
        </authorList>
    </citation>
    <scope>NUCLEOTIDE SEQUENCE [LARGE SCALE GENOMIC DNA]</scope>
    <source>
        <strain evidence="10 11">3608</strain>
    </source>
</reference>
<evidence type="ECO:0000256" key="6">
    <source>
        <dbReference type="PROSITE-ProRule" id="PRU01393"/>
    </source>
</evidence>
<evidence type="ECO:0000256" key="4">
    <source>
        <dbReference type="ARBA" id="ARBA00022801"/>
    </source>
</evidence>
<evidence type="ECO:0000259" key="9">
    <source>
        <dbReference type="PROSITE" id="PS52048"/>
    </source>
</evidence>
<evidence type="ECO:0000256" key="1">
    <source>
        <dbReference type="ARBA" id="ARBA00000707"/>
    </source>
</evidence>
<feature type="active site" description="Nucleophile" evidence="6">
    <location>
        <position position="309"/>
    </location>
</feature>
<dbReference type="InterPro" id="IPR036959">
    <property type="entry name" value="Peptidase_C12_UCH_sf"/>
</dbReference>
<feature type="compositionally biased region" description="Basic and acidic residues" evidence="8">
    <location>
        <begin position="158"/>
        <end position="168"/>
    </location>
</feature>
<dbReference type="Gene3D" id="3.40.532.10">
    <property type="entry name" value="Peptidase C12, ubiquitin carboxyl-terminal hydrolase"/>
    <property type="match status" value="1"/>
</dbReference>
<accession>A0A0F8A3T9</accession>
<feature type="compositionally biased region" description="Low complexity" evidence="8">
    <location>
        <begin position="26"/>
        <end position="35"/>
    </location>
</feature>
<dbReference type="PANTHER" id="PTHR10589:SF29">
    <property type="entry name" value="UBIQUITIN CARBOXYL-TERMINAL HYDROLASE"/>
    <property type="match status" value="1"/>
</dbReference>
<dbReference type="GO" id="GO:0004843">
    <property type="term" value="F:cysteine-type deubiquitinase activity"/>
    <property type="evidence" value="ECO:0007669"/>
    <property type="project" value="UniProtKB-UniRule"/>
</dbReference>
<protein>
    <recommendedName>
        <fullName evidence="7">Ubiquitin carboxyl-terminal hydrolase</fullName>
        <ecNumber evidence="7">3.4.19.12</ecNumber>
    </recommendedName>
</protein>
<keyword evidence="4 6" id="KW-0378">Hydrolase</keyword>
<dbReference type="PRINTS" id="PR00707">
    <property type="entry name" value="UBCTHYDRLASE"/>
</dbReference>
<feature type="compositionally biased region" description="Polar residues" evidence="8">
    <location>
        <begin position="138"/>
        <end position="152"/>
    </location>
</feature>
<keyword evidence="5 6" id="KW-0788">Thiol protease</keyword>
<name>A0A0F8A3T9_9HYPO</name>
<keyword evidence="11" id="KW-1185">Reference proteome</keyword>
<dbReference type="EMBL" id="KQ030547">
    <property type="protein sequence ID" value="KJZ72409.1"/>
    <property type="molecule type" value="Genomic_DNA"/>
</dbReference>
<dbReference type="GO" id="GO:0005737">
    <property type="term" value="C:cytoplasm"/>
    <property type="evidence" value="ECO:0007669"/>
    <property type="project" value="TreeGrafter"/>
</dbReference>
<dbReference type="FunFam" id="3.40.532.10:FF:000010">
    <property type="entry name" value="Ubiquitin carboxyl-terminal hydrolase"/>
    <property type="match status" value="1"/>
</dbReference>
<dbReference type="OrthoDB" id="1924260at2759"/>
<evidence type="ECO:0000256" key="8">
    <source>
        <dbReference type="SAM" id="MobiDB-lite"/>
    </source>
</evidence>
<dbReference type="PROSITE" id="PS52049">
    <property type="entry name" value="ULD"/>
    <property type="match status" value="1"/>
</dbReference>
<feature type="domain" description="UCH catalytic" evidence="9">
    <location>
        <begin position="229"/>
        <end position="477"/>
    </location>
</feature>
<keyword evidence="3 6" id="KW-0833">Ubl conjugation pathway</keyword>
<comment type="similarity">
    <text evidence="6 7">Belongs to the peptidase C12 family.</text>
</comment>
<evidence type="ECO:0000313" key="11">
    <source>
        <dbReference type="Proteomes" id="UP000054481"/>
    </source>
</evidence>
<organism evidence="10 11">
    <name type="scientific">Hirsutella minnesotensis 3608</name>
    <dbReference type="NCBI Taxonomy" id="1043627"/>
    <lineage>
        <taxon>Eukaryota</taxon>
        <taxon>Fungi</taxon>
        <taxon>Dikarya</taxon>
        <taxon>Ascomycota</taxon>
        <taxon>Pezizomycotina</taxon>
        <taxon>Sordariomycetes</taxon>
        <taxon>Hypocreomycetidae</taxon>
        <taxon>Hypocreales</taxon>
        <taxon>Ophiocordycipitaceae</taxon>
        <taxon>Hirsutella</taxon>
    </lineage>
</organism>
<evidence type="ECO:0000313" key="10">
    <source>
        <dbReference type="EMBL" id="KJZ72409.1"/>
    </source>
</evidence>
<evidence type="ECO:0000256" key="2">
    <source>
        <dbReference type="ARBA" id="ARBA00022670"/>
    </source>
</evidence>
<evidence type="ECO:0000256" key="5">
    <source>
        <dbReference type="ARBA" id="ARBA00022807"/>
    </source>
</evidence>